<sequence>MLLAADAAHHRPGHRRVDGRFWTLTDDDKADDDEVNQPAVTSPTPLDLSCESIQVGYSEEHVANCIDEVVPPTDSAWDGLGEDGDRVEVLRRIVRRRMSASAVQPWKGPLPKVIFKATSWIRTWSLLIHVDSRELMDIGCNRWEMVARAIFSRFWMTC</sequence>
<proteinExistence type="predicted"/>
<dbReference type="RefSeq" id="XP_044975276.1">
    <property type="nucleotide sequence ID" value="XM_045119341.1"/>
</dbReference>
<reference evidence="1" key="2">
    <citation type="submission" date="2020-10" db="EMBL/GenBank/DDBJ databases">
        <authorList>
            <person name="Scholz U."/>
            <person name="Mascher M."/>
            <person name="Fiebig A."/>
        </authorList>
    </citation>
    <scope>NUCLEOTIDE SEQUENCE [LARGE SCALE GENOMIC DNA]</scope>
    <source>
        <strain evidence="1">cv. Morex</strain>
    </source>
</reference>
<gene>
    <name evidence="1" type="primary">LOC123443091</name>
</gene>
<accession>A0A8I6WQ80</accession>
<protein>
    <submittedName>
        <fullName evidence="1">Uncharacterized protein</fullName>
    </submittedName>
</protein>
<dbReference type="OrthoDB" id="711224at2759"/>
<evidence type="ECO:0000313" key="1">
    <source>
        <dbReference type="EnsemblPlants" id="HORVU.MOREX.r3.3HG0243200.1"/>
    </source>
</evidence>
<evidence type="ECO:0000313" key="2">
    <source>
        <dbReference type="Proteomes" id="UP000011116"/>
    </source>
</evidence>
<dbReference type="Gramene" id="HORVU.MOREX.r3.3HG0243200.1">
    <property type="protein sequence ID" value="HORVU.MOREX.r3.3HG0243200.1"/>
    <property type="gene ID" value="HORVU.MOREX.r3.3HG0243200"/>
</dbReference>
<name>A0A8I6WQ80_HORVV</name>
<dbReference type="EnsemblPlants" id="HORVU.MOREX.r3.3HG0243200.1">
    <property type="protein sequence ID" value="HORVU.MOREX.r3.3HG0243200.1"/>
    <property type="gene ID" value="HORVU.MOREX.r3.3HG0243200"/>
</dbReference>
<dbReference type="GeneID" id="123443091"/>
<keyword evidence="2" id="KW-1185">Reference proteome</keyword>
<dbReference type="Proteomes" id="UP000011116">
    <property type="component" value="Chromosome 3H"/>
</dbReference>
<reference evidence="2" key="1">
    <citation type="journal article" date="2012" name="Nature">
        <title>A physical, genetic and functional sequence assembly of the barley genome.</title>
        <authorList>
            <consortium name="The International Barley Genome Sequencing Consortium"/>
            <person name="Mayer K.F."/>
            <person name="Waugh R."/>
            <person name="Brown J.W."/>
            <person name="Schulman A."/>
            <person name="Langridge P."/>
            <person name="Platzer M."/>
            <person name="Fincher G.B."/>
            <person name="Muehlbauer G.J."/>
            <person name="Sato K."/>
            <person name="Close T.J."/>
            <person name="Wise R.P."/>
            <person name="Stein N."/>
        </authorList>
    </citation>
    <scope>NUCLEOTIDE SEQUENCE [LARGE SCALE GENOMIC DNA]</scope>
    <source>
        <strain evidence="2">cv. Morex</strain>
    </source>
</reference>
<dbReference type="AlphaFoldDB" id="A0A8I6WQ80"/>
<reference evidence="1" key="3">
    <citation type="submission" date="2022-01" db="UniProtKB">
        <authorList>
            <consortium name="EnsemblPlants"/>
        </authorList>
    </citation>
    <scope>IDENTIFICATION</scope>
    <source>
        <strain evidence="1">subsp. vulgare</strain>
    </source>
</reference>
<organism evidence="1 2">
    <name type="scientific">Hordeum vulgare subsp. vulgare</name>
    <name type="common">Domesticated barley</name>
    <dbReference type="NCBI Taxonomy" id="112509"/>
    <lineage>
        <taxon>Eukaryota</taxon>
        <taxon>Viridiplantae</taxon>
        <taxon>Streptophyta</taxon>
        <taxon>Embryophyta</taxon>
        <taxon>Tracheophyta</taxon>
        <taxon>Spermatophyta</taxon>
        <taxon>Magnoliopsida</taxon>
        <taxon>Liliopsida</taxon>
        <taxon>Poales</taxon>
        <taxon>Poaceae</taxon>
        <taxon>BOP clade</taxon>
        <taxon>Pooideae</taxon>
        <taxon>Triticodae</taxon>
        <taxon>Triticeae</taxon>
        <taxon>Hordeinae</taxon>
        <taxon>Hordeum</taxon>
    </lineage>
</organism>
<dbReference type="KEGG" id="hvg:123443091"/>